<protein>
    <submittedName>
        <fullName evidence="3">SAM-dependent chlorinase/fluorinase</fullName>
    </submittedName>
</protein>
<reference evidence="3" key="2">
    <citation type="journal article" date="2021" name="PeerJ">
        <title>Extensive microbial diversity within the chicken gut microbiome revealed by metagenomics and culture.</title>
        <authorList>
            <person name="Gilroy R."/>
            <person name="Ravi A."/>
            <person name="Getino M."/>
            <person name="Pursley I."/>
            <person name="Horton D.L."/>
            <person name="Alikhan N.F."/>
            <person name="Baker D."/>
            <person name="Gharbi K."/>
            <person name="Hall N."/>
            <person name="Watson M."/>
            <person name="Adriaenssens E.M."/>
            <person name="Foster-Nyarko E."/>
            <person name="Jarju S."/>
            <person name="Secka A."/>
            <person name="Antonio M."/>
            <person name="Oren A."/>
            <person name="Chaudhuri R.R."/>
            <person name="La Ragione R."/>
            <person name="Hildebrand F."/>
            <person name="Pallen M.J."/>
        </authorList>
    </citation>
    <scope>NUCLEOTIDE SEQUENCE</scope>
    <source>
        <strain evidence="3">14700</strain>
    </source>
</reference>
<feature type="chain" id="PRO_5039723959" evidence="1">
    <location>
        <begin position="24"/>
        <end position="362"/>
    </location>
</feature>
<gene>
    <name evidence="3" type="ORF">IAA72_03135</name>
</gene>
<dbReference type="InterPro" id="IPR029021">
    <property type="entry name" value="Prot-tyrosine_phosphatase-like"/>
</dbReference>
<feature type="signal peptide" evidence="1">
    <location>
        <begin position="1"/>
        <end position="23"/>
    </location>
</feature>
<dbReference type="Gene3D" id="2.40.30.90">
    <property type="entry name" value="Bacterial fluorinating enzyme like"/>
    <property type="match status" value="1"/>
</dbReference>
<dbReference type="GO" id="GO:0004721">
    <property type="term" value="F:phosphoprotein phosphatase activity"/>
    <property type="evidence" value="ECO:0007669"/>
    <property type="project" value="InterPro"/>
</dbReference>
<name>A0A9D9IBK6_9SPIO</name>
<sequence length="362" mass="38948">MMERFRKAAVLLLAILIILSSCATTEEESYPSVSGTIVSISKYGNAMTSITSEEMKAAGYQTGDLITITVGDYSAIVPLGTNYSDVDRSSAVAVDDGNAIELAINYGDFSSVSGCSEGTAVTVSMAEKGGYSEEFMIRHLVRTENRDDYASDAVFANFREVTVGNIKSGVLYRSCSPVRGDARAPYADALMGEAGIKTVINLADSEESMSEELAIAPNYAVLYENGSVICLNMGVDFFAPDFTAKLHDALIFMIENPGPYLIHCNEGKDRAGMVTATLEAISGATMDEIVADYMTSYENYYGTEKGTEQYDAIANIIRDFFTDMNGKPFPAASVGTVAEVYLENTVGLEKAQIEALKAILTE</sequence>
<dbReference type="PROSITE" id="PS51257">
    <property type="entry name" value="PROKAR_LIPOPROTEIN"/>
    <property type="match status" value="1"/>
</dbReference>
<dbReference type="SUPFAM" id="SSF52799">
    <property type="entry name" value="(Phosphotyrosine protein) phosphatases II"/>
    <property type="match status" value="1"/>
</dbReference>
<dbReference type="EMBL" id="JADIMF010000050">
    <property type="protein sequence ID" value="MBO8468763.1"/>
    <property type="molecule type" value="Genomic_DNA"/>
</dbReference>
<organism evidence="3 4">
    <name type="scientific">Candidatus Ornithospirochaeta stercoravium</name>
    <dbReference type="NCBI Taxonomy" id="2840897"/>
    <lineage>
        <taxon>Bacteria</taxon>
        <taxon>Pseudomonadati</taxon>
        <taxon>Spirochaetota</taxon>
        <taxon>Spirochaetia</taxon>
        <taxon>Spirochaetales</taxon>
        <taxon>Spirochaetaceae</taxon>
        <taxon>Spirochaetaceae incertae sedis</taxon>
        <taxon>Candidatus Ornithospirochaeta</taxon>
    </lineage>
</organism>
<evidence type="ECO:0000313" key="4">
    <source>
        <dbReference type="Proteomes" id="UP000810292"/>
    </source>
</evidence>
<dbReference type="AlphaFoldDB" id="A0A9D9IBK6"/>
<evidence type="ECO:0000259" key="2">
    <source>
        <dbReference type="Pfam" id="PF20257"/>
    </source>
</evidence>
<accession>A0A9D9IBK6</accession>
<dbReference type="Proteomes" id="UP000810292">
    <property type="component" value="Unassembled WGS sequence"/>
</dbReference>
<feature type="domain" description="S-adenosyl-l-methionine hydroxide adenosyltransferase C-terminal" evidence="2">
    <location>
        <begin position="35"/>
        <end position="121"/>
    </location>
</feature>
<dbReference type="Gene3D" id="3.90.190.10">
    <property type="entry name" value="Protein tyrosine phosphatase superfamily"/>
    <property type="match status" value="1"/>
</dbReference>
<dbReference type="InterPro" id="IPR026893">
    <property type="entry name" value="Tyr/Ser_Pase_IphP-type"/>
</dbReference>
<dbReference type="InterPro" id="IPR023227">
    <property type="entry name" value="SAM_OH_AdoTrfase_C_sf"/>
</dbReference>
<dbReference type="InterPro" id="IPR046470">
    <property type="entry name" value="SAM_HAT_C"/>
</dbReference>
<keyword evidence="1" id="KW-0732">Signal</keyword>
<comment type="caution">
    <text evidence="3">The sequence shown here is derived from an EMBL/GenBank/DDBJ whole genome shotgun (WGS) entry which is preliminary data.</text>
</comment>
<evidence type="ECO:0000256" key="1">
    <source>
        <dbReference type="SAM" id="SignalP"/>
    </source>
</evidence>
<dbReference type="Pfam" id="PF13350">
    <property type="entry name" value="Y_phosphatase3"/>
    <property type="match status" value="1"/>
</dbReference>
<evidence type="ECO:0000313" key="3">
    <source>
        <dbReference type="EMBL" id="MBO8468763.1"/>
    </source>
</evidence>
<proteinExistence type="predicted"/>
<reference evidence="3" key="1">
    <citation type="submission" date="2020-10" db="EMBL/GenBank/DDBJ databases">
        <authorList>
            <person name="Gilroy R."/>
        </authorList>
    </citation>
    <scope>NUCLEOTIDE SEQUENCE</scope>
    <source>
        <strain evidence="3">14700</strain>
    </source>
</reference>
<dbReference type="Pfam" id="PF20257">
    <property type="entry name" value="SAM_HAT_C"/>
    <property type="match status" value="1"/>
</dbReference>
<dbReference type="SUPFAM" id="SSF101852">
    <property type="entry name" value="Bacterial fluorinating enzyme, C-terminal domain"/>
    <property type="match status" value="1"/>
</dbReference>